<proteinExistence type="predicted"/>
<protein>
    <submittedName>
        <fullName evidence="1">Uncharacterized protein</fullName>
    </submittedName>
</protein>
<dbReference type="EMBL" id="GGEC01078721">
    <property type="protein sequence ID" value="MBX59205.1"/>
    <property type="molecule type" value="Transcribed_RNA"/>
</dbReference>
<accession>A0A2P2PWX6</accession>
<name>A0A2P2PWX6_RHIMU</name>
<sequence length="20" mass="2533">MNSNFQDPMNYRKRTLLFEK</sequence>
<reference evidence="1" key="1">
    <citation type="submission" date="2018-02" db="EMBL/GenBank/DDBJ databases">
        <title>Rhizophora mucronata_Transcriptome.</title>
        <authorList>
            <person name="Meera S.P."/>
            <person name="Sreeshan A."/>
            <person name="Augustine A."/>
        </authorList>
    </citation>
    <scope>NUCLEOTIDE SEQUENCE</scope>
    <source>
        <tissue evidence="1">Leaf</tissue>
    </source>
</reference>
<dbReference type="AlphaFoldDB" id="A0A2P2PWX6"/>
<organism evidence="1">
    <name type="scientific">Rhizophora mucronata</name>
    <name type="common">Asiatic mangrove</name>
    <dbReference type="NCBI Taxonomy" id="61149"/>
    <lineage>
        <taxon>Eukaryota</taxon>
        <taxon>Viridiplantae</taxon>
        <taxon>Streptophyta</taxon>
        <taxon>Embryophyta</taxon>
        <taxon>Tracheophyta</taxon>
        <taxon>Spermatophyta</taxon>
        <taxon>Magnoliopsida</taxon>
        <taxon>eudicotyledons</taxon>
        <taxon>Gunneridae</taxon>
        <taxon>Pentapetalae</taxon>
        <taxon>rosids</taxon>
        <taxon>fabids</taxon>
        <taxon>Malpighiales</taxon>
        <taxon>Rhizophoraceae</taxon>
        <taxon>Rhizophora</taxon>
    </lineage>
</organism>
<evidence type="ECO:0000313" key="1">
    <source>
        <dbReference type="EMBL" id="MBX59205.1"/>
    </source>
</evidence>